<feature type="compositionally biased region" description="Basic and acidic residues" evidence="1">
    <location>
        <begin position="271"/>
        <end position="280"/>
    </location>
</feature>
<comment type="caution">
    <text evidence="2">The sequence shown here is derived from an EMBL/GenBank/DDBJ whole genome shotgun (WGS) entry which is preliminary data.</text>
</comment>
<proteinExistence type="predicted"/>
<protein>
    <submittedName>
        <fullName evidence="2">Uncharacterized protein</fullName>
    </submittedName>
</protein>
<feature type="compositionally biased region" description="Basic and acidic residues" evidence="1">
    <location>
        <begin position="111"/>
        <end position="133"/>
    </location>
</feature>
<organism evidence="2 3">
    <name type="scientific">Coniophora puteana (strain RWD-64-598)</name>
    <name type="common">Brown rot fungus</name>
    <dbReference type="NCBI Taxonomy" id="741705"/>
    <lineage>
        <taxon>Eukaryota</taxon>
        <taxon>Fungi</taxon>
        <taxon>Dikarya</taxon>
        <taxon>Basidiomycota</taxon>
        <taxon>Agaricomycotina</taxon>
        <taxon>Agaricomycetes</taxon>
        <taxon>Agaricomycetidae</taxon>
        <taxon>Boletales</taxon>
        <taxon>Coniophorineae</taxon>
        <taxon>Coniophoraceae</taxon>
        <taxon>Coniophora</taxon>
    </lineage>
</organism>
<dbReference type="GeneID" id="19201165"/>
<keyword evidence="3" id="KW-1185">Reference proteome</keyword>
<name>A0A5M3MIN9_CONPW</name>
<accession>A0A5M3MIN9</accession>
<evidence type="ECO:0000313" key="2">
    <source>
        <dbReference type="EMBL" id="EIW78973.1"/>
    </source>
</evidence>
<evidence type="ECO:0000313" key="3">
    <source>
        <dbReference type="Proteomes" id="UP000053558"/>
    </source>
</evidence>
<feature type="compositionally biased region" description="Polar residues" evidence="1">
    <location>
        <begin position="195"/>
        <end position="234"/>
    </location>
</feature>
<dbReference type="EMBL" id="JH711581">
    <property type="protein sequence ID" value="EIW78973.1"/>
    <property type="molecule type" value="Genomic_DNA"/>
</dbReference>
<dbReference type="KEGG" id="cput:CONPUDRAFT_138229"/>
<feature type="region of interest" description="Disordered" evidence="1">
    <location>
        <begin position="1"/>
        <end position="399"/>
    </location>
</feature>
<dbReference type="Proteomes" id="UP000053558">
    <property type="component" value="Unassembled WGS sequence"/>
</dbReference>
<sequence length="399" mass="43848">MESFVGQMQRSSTNLYSDTTHRLTARPAPVQAGKGRAYEAMKSDFSPPRKSKPPPTSQPSQNANDHLLTYKGPRRGDVRGDPESSEDELLLSQDSIRGEGRKKLSHTTSMRIRDNEERGRKRKEKAEKEKDPGRAALKGIMPNPTTQNFRGFKITKNSTAASSSKPEGAHRSVEPPPSSSLATIDVDPDDDTSHTTRLGKSQSRTGARSDMTPTRTLAGSSRAQGNNAHIANQTREARLKKRVMVEKTRRCVDTDDEDEDADLFEHPPAARTRDADKDVSTSKPKPKPKPRKPQVMSDDDSPPRPKPTAKPRPKPRQKIKSAATDEDERAQSDPEGTPRASRLRKQHGSTTADDLFGPDSPTSPSTPKRRIRAFPMGLPEPAKENTGVPPPRQAGGKGK</sequence>
<evidence type="ECO:0000256" key="1">
    <source>
        <dbReference type="SAM" id="MobiDB-lite"/>
    </source>
</evidence>
<reference evidence="3" key="1">
    <citation type="journal article" date="2012" name="Science">
        <title>The Paleozoic origin of enzymatic lignin decomposition reconstructed from 31 fungal genomes.</title>
        <authorList>
            <person name="Floudas D."/>
            <person name="Binder M."/>
            <person name="Riley R."/>
            <person name="Barry K."/>
            <person name="Blanchette R.A."/>
            <person name="Henrissat B."/>
            <person name="Martinez A.T."/>
            <person name="Otillar R."/>
            <person name="Spatafora J.W."/>
            <person name="Yadav J.S."/>
            <person name="Aerts A."/>
            <person name="Benoit I."/>
            <person name="Boyd A."/>
            <person name="Carlson A."/>
            <person name="Copeland A."/>
            <person name="Coutinho P.M."/>
            <person name="de Vries R.P."/>
            <person name="Ferreira P."/>
            <person name="Findley K."/>
            <person name="Foster B."/>
            <person name="Gaskell J."/>
            <person name="Glotzer D."/>
            <person name="Gorecki P."/>
            <person name="Heitman J."/>
            <person name="Hesse C."/>
            <person name="Hori C."/>
            <person name="Igarashi K."/>
            <person name="Jurgens J.A."/>
            <person name="Kallen N."/>
            <person name="Kersten P."/>
            <person name="Kohler A."/>
            <person name="Kuees U."/>
            <person name="Kumar T.K.A."/>
            <person name="Kuo A."/>
            <person name="LaButti K."/>
            <person name="Larrondo L.F."/>
            <person name="Lindquist E."/>
            <person name="Ling A."/>
            <person name="Lombard V."/>
            <person name="Lucas S."/>
            <person name="Lundell T."/>
            <person name="Martin R."/>
            <person name="McLaughlin D.J."/>
            <person name="Morgenstern I."/>
            <person name="Morin E."/>
            <person name="Murat C."/>
            <person name="Nagy L.G."/>
            <person name="Nolan M."/>
            <person name="Ohm R.A."/>
            <person name="Patyshakuliyeva A."/>
            <person name="Rokas A."/>
            <person name="Ruiz-Duenas F.J."/>
            <person name="Sabat G."/>
            <person name="Salamov A."/>
            <person name="Samejima M."/>
            <person name="Schmutz J."/>
            <person name="Slot J.C."/>
            <person name="St John F."/>
            <person name="Stenlid J."/>
            <person name="Sun H."/>
            <person name="Sun S."/>
            <person name="Syed K."/>
            <person name="Tsang A."/>
            <person name="Wiebenga A."/>
            <person name="Young D."/>
            <person name="Pisabarro A."/>
            <person name="Eastwood D.C."/>
            <person name="Martin F."/>
            <person name="Cullen D."/>
            <person name="Grigoriev I.V."/>
            <person name="Hibbett D.S."/>
        </authorList>
    </citation>
    <scope>NUCLEOTIDE SEQUENCE [LARGE SCALE GENOMIC DNA]</scope>
    <source>
        <strain evidence="3">RWD-64-598 SS2</strain>
    </source>
</reference>
<feature type="compositionally biased region" description="Polar residues" evidence="1">
    <location>
        <begin position="1"/>
        <end position="18"/>
    </location>
</feature>
<feature type="compositionally biased region" description="Basic and acidic residues" evidence="1">
    <location>
        <begin position="243"/>
        <end position="253"/>
    </location>
</feature>
<dbReference type="RefSeq" id="XP_007770717.1">
    <property type="nucleotide sequence ID" value="XM_007772527.1"/>
</dbReference>
<feature type="compositionally biased region" description="Basic residues" evidence="1">
    <location>
        <begin position="307"/>
        <end position="319"/>
    </location>
</feature>
<dbReference type="AlphaFoldDB" id="A0A5M3MIN9"/>
<feature type="non-terminal residue" evidence="2">
    <location>
        <position position="399"/>
    </location>
</feature>
<gene>
    <name evidence="2" type="ORF">CONPUDRAFT_138229</name>
</gene>
<feature type="compositionally biased region" description="Polar residues" evidence="1">
    <location>
        <begin position="143"/>
        <end position="165"/>
    </location>
</feature>